<comment type="caution">
    <text evidence="1">The sequence shown here is derived from an EMBL/GenBank/DDBJ whole genome shotgun (WGS) entry which is preliminary data.</text>
</comment>
<name>A0A022L237_9MICO</name>
<proteinExistence type="predicted"/>
<dbReference type="AlphaFoldDB" id="A0A022L237"/>
<accession>A0A022L237</accession>
<keyword evidence="2" id="KW-1185">Reference proteome</keyword>
<dbReference type="HOGENOM" id="CLU_982347_0_0_11"/>
<evidence type="ECO:0000313" key="2">
    <source>
        <dbReference type="Proteomes" id="UP000019754"/>
    </source>
</evidence>
<protein>
    <submittedName>
        <fullName evidence="1">Uncharacterized protein</fullName>
    </submittedName>
</protein>
<sequence>MLDSLTWQWFEAVDIKGPSNRTRLVTSRGWVLCGSVTVPGGPVTTDDARLSGAVIAGCALSPAGPLTLTIADEGGSRSSELVVQAPWAAEGPRGEAVAMRSDARLGVREESGPRFATDNALATWARSEPAPIEIALLESAEDDWLSPGDVVSALRRVGITDDAEIRTRGIDLLARLIARGDVVAGRVGAEGFIASEDPGPAVIEHVGTVWSALGSRRPGPGQIAWFDLTESGQARLDEARRGATHVRR</sequence>
<organism evidence="1 2">
    <name type="scientific">Brachybacterium muris UCD-AY4</name>
    <dbReference type="NCBI Taxonomy" id="1249481"/>
    <lineage>
        <taxon>Bacteria</taxon>
        <taxon>Bacillati</taxon>
        <taxon>Actinomycetota</taxon>
        <taxon>Actinomycetes</taxon>
        <taxon>Micrococcales</taxon>
        <taxon>Dermabacteraceae</taxon>
        <taxon>Brachybacterium</taxon>
    </lineage>
</organism>
<gene>
    <name evidence="1" type="ORF">D641_0106545</name>
</gene>
<dbReference type="Proteomes" id="UP000019754">
    <property type="component" value="Unassembled WGS sequence"/>
</dbReference>
<evidence type="ECO:0000313" key="1">
    <source>
        <dbReference type="EMBL" id="EYT50011.1"/>
    </source>
</evidence>
<dbReference type="EMBL" id="AORC01000006">
    <property type="protein sequence ID" value="EYT50011.1"/>
    <property type="molecule type" value="Genomic_DNA"/>
</dbReference>
<reference evidence="1 2" key="1">
    <citation type="journal article" date="2013" name="Genome Announc.">
        <title>Draft genome sequence of an Actinobacterium, Brachybacterium muris strain UCD-AY4.</title>
        <authorList>
            <person name="Lo J.R."/>
            <person name="Lang J.M."/>
            <person name="Darling A.E."/>
            <person name="Eisen J.A."/>
            <person name="Coil D.A."/>
        </authorList>
    </citation>
    <scope>NUCLEOTIDE SEQUENCE [LARGE SCALE GENOMIC DNA]</scope>
    <source>
        <strain evidence="1 2">UCD-AY4</strain>
    </source>
</reference>